<dbReference type="PANTHER" id="PTHR32322:SF18">
    <property type="entry name" value="S-ADENOSYLMETHIONINE_S-ADENOSYLHOMOCYSTEINE TRANSPORTER"/>
    <property type="match status" value="1"/>
</dbReference>
<evidence type="ECO:0000256" key="1">
    <source>
        <dbReference type="ARBA" id="ARBA00004651"/>
    </source>
</evidence>
<keyword evidence="4 6" id="KW-1133">Transmembrane helix</keyword>
<evidence type="ECO:0000256" key="2">
    <source>
        <dbReference type="ARBA" id="ARBA00022475"/>
    </source>
</evidence>
<feature type="transmembrane region" description="Helical" evidence="6">
    <location>
        <begin position="207"/>
        <end position="231"/>
    </location>
</feature>
<comment type="caution">
    <text evidence="8">The sequence shown here is derived from an EMBL/GenBank/DDBJ whole genome shotgun (WGS) entry which is preliminary data.</text>
</comment>
<dbReference type="SUPFAM" id="SSF103481">
    <property type="entry name" value="Multidrug resistance efflux transporter EmrE"/>
    <property type="match status" value="2"/>
</dbReference>
<feature type="transmembrane region" description="Helical" evidence="6">
    <location>
        <begin position="100"/>
        <end position="121"/>
    </location>
</feature>
<evidence type="ECO:0000256" key="5">
    <source>
        <dbReference type="ARBA" id="ARBA00023136"/>
    </source>
</evidence>
<proteinExistence type="predicted"/>
<feature type="transmembrane region" description="Helical" evidence="6">
    <location>
        <begin position="306"/>
        <end position="322"/>
    </location>
</feature>
<evidence type="ECO:0000256" key="3">
    <source>
        <dbReference type="ARBA" id="ARBA00022692"/>
    </source>
</evidence>
<feature type="domain" description="EamA" evidence="7">
    <location>
        <begin position="208"/>
        <end position="321"/>
    </location>
</feature>
<accession>A0A1F4VGX8</accession>
<keyword evidence="3 6" id="KW-0812">Transmembrane</keyword>
<dbReference type="InterPro" id="IPR050638">
    <property type="entry name" value="AA-Vitamin_Transporters"/>
</dbReference>
<evidence type="ECO:0000256" key="6">
    <source>
        <dbReference type="SAM" id="Phobius"/>
    </source>
</evidence>
<evidence type="ECO:0000259" key="7">
    <source>
        <dbReference type="Pfam" id="PF00892"/>
    </source>
</evidence>
<organism evidence="8 9">
    <name type="scientific">candidate division WWE3 bacterium RIFCSPLOWO2_01_FULL_41_9</name>
    <dbReference type="NCBI Taxonomy" id="1802626"/>
    <lineage>
        <taxon>Bacteria</taxon>
        <taxon>Katanobacteria</taxon>
    </lineage>
</organism>
<dbReference type="PANTHER" id="PTHR32322">
    <property type="entry name" value="INNER MEMBRANE TRANSPORTER"/>
    <property type="match status" value="1"/>
</dbReference>
<feature type="transmembrane region" description="Helical" evidence="6">
    <location>
        <begin position="163"/>
        <end position="186"/>
    </location>
</feature>
<evidence type="ECO:0000313" key="8">
    <source>
        <dbReference type="EMBL" id="OGC56414.1"/>
    </source>
</evidence>
<feature type="transmembrane region" description="Helical" evidence="6">
    <location>
        <begin position="133"/>
        <end position="151"/>
    </location>
</feature>
<feature type="transmembrane region" description="Helical" evidence="6">
    <location>
        <begin position="281"/>
        <end position="300"/>
    </location>
</feature>
<dbReference type="EMBL" id="MEVJ01000050">
    <property type="protein sequence ID" value="OGC56414.1"/>
    <property type="molecule type" value="Genomic_DNA"/>
</dbReference>
<dbReference type="GO" id="GO:0005886">
    <property type="term" value="C:plasma membrane"/>
    <property type="evidence" value="ECO:0007669"/>
    <property type="project" value="UniProtKB-SubCell"/>
</dbReference>
<evidence type="ECO:0000256" key="4">
    <source>
        <dbReference type="ARBA" id="ARBA00022989"/>
    </source>
</evidence>
<dbReference type="InterPro" id="IPR037185">
    <property type="entry name" value="EmrE-like"/>
</dbReference>
<dbReference type="Proteomes" id="UP000178346">
    <property type="component" value="Unassembled WGS sequence"/>
</dbReference>
<feature type="transmembrane region" description="Helical" evidence="6">
    <location>
        <begin position="41"/>
        <end position="61"/>
    </location>
</feature>
<comment type="subcellular location">
    <subcellularLocation>
        <location evidence="1">Cell membrane</location>
        <topology evidence="1">Multi-pass membrane protein</topology>
    </subcellularLocation>
</comment>
<dbReference type="AlphaFoldDB" id="A0A1F4VGX8"/>
<feature type="transmembrane region" description="Helical" evidence="6">
    <location>
        <begin position="251"/>
        <end position="269"/>
    </location>
</feature>
<keyword evidence="5 6" id="KW-0472">Membrane</keyword>
<name>A0A1F4VGX8_UNCKA</name>
<sequence>MKRNNLPKALLQVQMAFLISNLIWGAAGPVIKYTLDYIPPATFVFIRLLLVGIIIFPYMIYELKKHDVHHSDYLNLFLLGVFSETTLLITFWAINLSSALDVTVIGVMGTILTIYCGHYFFKEKVDRKIEIGLAFAILGTFIVIFEPILNIQAGTLSATERVIGNLLAVLYNITWVIFVLWSKMVMGDKSTPLKKTLKFMHLKPMKYDYPPSLITGITFYVGVITVLPFAIYENISKPGLVDIMNIDYHGWIGLMYMVLLSSITAYTLHQWALHKGSVTDSAVWAYTGTIFAFPVAYLLLGEVPNTYMLIGGLLIALGILIAESRNT</sequence>
<feature type="transmembrane region" description="Helical" evidence="6">
    <location>
        <begin position="73"/>
        <end position="94"/>
    </location>
</feature>
<keyword evidence="2" id="KW-1003">Cell membrane</keyword>
<feature type="domain" description="EamA" evidence="7">
    <location>
        <begin position="16"/>
        <end position="144"/>
    </location>
</feature>
<evidence type="ECO:0000313" key="9">
    <source>
        <dbReference type="Proteomes" id="UP000178346"/>
    </source>
</evidence>
<reference evidence="8 9" key="1">
    <citation type="journal article" date="2016" name="Nat. Commun.">
        <title>Thousands of microbial genomes shed light on interconnected biogeochemical processes in an aquifer system.</title>
        <authorList>
            <person name="Anantharaman K."/>
            <person name="Brown C.T."/>
            <person name="Hug L.A."/>
            <person name="Sharon I."/>
            <person name="Castelle C.J."/>
            <person name="Probst A.J."/>
            <person name="Thomas B.C."/>
            <person name="Singh A."/>
            <person name="Wilkins M.J."/>
            <person name="Karaoz U."/>
            <person name="Brodie E.L."/>
            <person name="Williams K.H."/>
            <person name="Hubbard S.S."/>
            <person name="Banfield J.F."/>
        </authorList>
    </citation>
    <scope>NUCLEOTIDE SEQUENCE [LARGE SCALE GENOMIC DNA]</scope>
</reference>
<dbReference type="Pfam" id="PF00892">
    <property type="entry name" value="EamA"/>
    <property type="match status" value="2"/>
</dbReference>
<protein>
    <recommendedName>
        <fullName evidence="7">EamA domain-containing protein</fullName>
    </recommendedName>
</protein>
<dbReference type="InterPro" id="IPR000620">
    <property type="entry name" value="EamA_dom"/>
</dbReference>
<gene>
    <name evidence="8" type="ORF">A2976_01165</name>
</gene>